<evidence type="ECO:0000256" key="3">
    <source>
        <dbReference type="ARBA" id="ARBA00023295"/>
    </source>
</evidence>
<evidence type="ECO:0000256" key="2">
    <source>
        <dbReference type="ARBA" id="ARBA00022801"/>
    </source>
</evidence>
<dbReference type="SUPFAM" id="SSF75005">
    <property type="entry name" value="Arabinanase/levansucrase/invertase"/>
    <property type="match status" value="1"/>
</dbReference>
<dbReference type="Pfam" id="PF04616">
    <property type="entry name" value="Glyco_hydro_43"/>
    <property type="match status" value="1"/>
</dbReference>
<dbReference type="Gene3D" id="2.115.10.20">
    <property type="entry name" value="Glycosyl hydrolase domain, family 43"/>
    <property type="match status" value="1"/>
</dbReference>
<name>A0A9D1FYJ3_9FIRM</name>
<dbReference type="Proteomes" id="UP000824140">
    <property type="component" value="Unassembled WGS sequence"/>
</dbReference>
<dbReference type="AlphaFoldDB" id="A0A9D1FYJ3"/>
<comment type="caution">
    <text evidence="5">The sequence shown here is derived from an EMBL/GenBank/DDBJ whole genome shotgun (WGS) entry which is preliminary data.</text>
</comment>
<dbReference type="InterPro" id="IPR006710">
    <property type="entry name" value="Glyco_hydro_43"/>
</dbReference>
<organism evidence="5 6">
    <name type="scientific">Candidatus Alectryocaccomicrobium excrementavium</name>
    <dbReference type="NCBI Taxonomy" id="2840668"/>
    <lineage>
        <taxon>Bacteria</taxon>
        <taxon>Bacillati</taxon>
        <taxon>Bacillota</taxon>
        <taxon>Clostridia</taxon>
        <taxon>Candidatus Alectryocaccomicrobium</taxon>
    </lineage>
</organism>
<evidence type="ECO:0000313" key="6">
    <source>
        <dbReference type="Proteomes" id="UP000824140"/>
    </source>
</evidence>
<sequence>MKQKSVFLPRDQFGQPVHAHGGQIVSHQGMYYWIGEDRTGRNRVACYRSANLRDWEFRNHILTVDSPAKPHPQMPTDLRLCVEGAGCNIERPKVLFCRESGQFALWMHWELPDNYLEARCAVAVCDTIDGDYTYLGSFRPIGHMSRDCTVFQDEDGSAYFISSARDNFDTHIYRLSPDYLAIDRLERVLWPGQQREAATVFKRRGVYFMLTSGCTGWTPNQSSYGWARNLAGEWSIRRNLGDETTFRSQPTWVLPVYNAAAGEFDYWYLGDRWGGRGHYFESQYVLLPLRFAGDTELSLEWLEEIDL</sequence>
<gene>
    <name evidence="5" type="ORF">IAA84_02045</name>
</gene>
<dbReference type="GO" id="GO:0005975">
    <property type="term" value="P:carbohydrate metabolic process"/>
    <property type="evidence" value="ECO:0007669"/>
    <property type="project" value="InterPro"/>
</dbReference>
<reference evidence="5" key="2">
    <citation type="journal article" date="2021" name="PeerJ">
        <title>Extensive microbial diversity within the chicken gut microbiome revealed by metagenomics and culture.</title>
        <authorList>
            <person name="Gilroy R."/>
            <person name="Ravi A."/>
            <person name="Getino M."/>
            <person name="Pursley I."/>
            <person name="Horton D.L."/>
            <person name="Alikhan N.F."/>
            <person name="Baker D."/>
            <person name="Gharbi K."/>
            <person name="Hall N."/>
            <person name="Watson M."/>
            <person name="Adriaenssens E.M."/>
            <person name="Foster-Nyarko E."/>
            <person name="Jarju S."/>
            <person name="Secka A."/>
            <person name="Antonio M."/>
            <person name="Oren A."/>
            <person name="Chaudhuri R.R."/>
            <person name="La Ragione R."/>
            <person name="Hildebrand F."/>
            <person name="Pallen M.J."/>
        </authorList>
    </citation>
    <scope>NUCLEOTIDE SEQUENCE</scope>
    <source>
        <strain evidence="5">13766</strain>
    </source>
</reference>
<comment type="similarity">
    <text evidence="1 4">Belongs to the glycosyl hydrolase 43 family.</text>
</comment>
<keyword evidence="3 4" id="KW-0326">Glycosidase</keyword>
<keyword evidence="2 4" id="KW-0378">Hydrolase</keyword>
<dbReference type="PANTHER" id="PTHR22925">
    <property type="entry name" value="GLYCOSYL HYDROLASE 43 FAMILY MEMBER"/>
    <property type="match status" value="1"/>
</dbReference>
<dbReference type="InterPro" id="IPR023296">
    <property type="entry name" value="Glyco_hydro_beta-prop_sf"/>
</dbReference>
<dbReference type="CDD" id="cd18822">
    <property type="entry name" value="GH43_CtGH43-like"/>
    <property type="match status" value="1"/>
</dbReference>
<evidence type="ECO:0000256" key="1">
    <source>
        <dbReference type="ARBA" id="ARBA00009865"/>
    </source>
</evidence>
<dbReference type="PANTHER" id="PTHR22925:SF3">
    <property type="entry name" value="GLYCOSYL HYDROLASE FAMILY PROTEIN 43"/>
    <property type="match status" value="1"/>
</dbReference>
<dbReference type="EMBL" id="DVJN01000038">
    <property type="protein sequence ID" value="HIS91779.1"/>
    <property type="molecule type" value="Genomic_DNA"/>
</dbReference>
<dbReference type="GO" id="GO:0004553">
    <property type="term" value="F:hydrolase activity, hydrolyzing O-glycosyl compounds"/>
    <property type="evidence" value="ECO:0007669"/>
    <property type="project" value="InterPro"/>
</dbReference>
<evidence type="ECO:0000256" key="4">
    <source>
        <dbReference type="RuleBase" id="RU361187"/>
    </source>
</evidence>
<accession>A0A9D1FYJ3</accession>
<reference evidence="5" key="1">
    <citation type="submission" date="2020-10" db="EMBL/GenBank/DDBJ databases">
        <authorList>
            <person name="Gilroy R."/>
        </authorList>
    </citation>
    <scope>NUCLEOTIDE SEQUENCE</scope>
    <source>
        <strain evidence="5">13766</strain>
    </source>
</reference>
<protein>
    <submittedName>
        <fullName evidence="5">Family 43 glycosylhydrolase</fullName>
    </submittedName>
</protein>
<proteinExistence type="inferred from homology"/>
<evidence type="ECO:0000313" key="5">
    <source>
        <dbReference type="EMBL" id="HIS91779.1"/>
    </source>
</evidence>